<accession>A0A4Q9HEU0</accession>
<evidence type="ECO:0000256" key="2">
    <source>
        <dbReference type="ARBA" id="ARBA00023239"/>
    </source>
</evidence>
<dbReference type="AlphaFoldDB" id="A0A4Q9HEU0"/>
<dbReference type="RefSeq" id="WP_131029570.1">
    <property type="nucleotide sequence ID" value="NZ_SIXF01000005.1"/>
</dbReference>
<dbReference type="Proteomes" id="UP000291819">
    <property type="component" value="Unassembled WGS sequence"/>
</dbReference>
<evidence type="ECO:0000313" key="5">
    <source>
        <dbReference type="EMBL" id="TBO43326.1"/>
    </source>
</evidence>
<name>A0A4Q9HEU0_9SPHI</name>
<gene>
    <name evidence="5" type="ORF">EYS08_08265</name>
</gene>
<evidence type="ECO:0000256" key="3">
    <source>
        <dbReference type="SAM" id="SignalP"/>
    </source>
</evidence>
<evidence type="ECO:0000313" key="6">
    <source>
        <dbReference type="Proteomes" id="UP000291819"/>
    </source>
</evidence>
<keyword evidence="1 3" id="KW-0732">Signal</keyword>
<dbReference type="OrthoDB" id="7210452at2"/>
<organism evidence="5 6">
    <name type="scientific">Pedobacter kyonggii</name>
    <dbReference type="NCBI Taxonomy" id="1926871"/>
    <lineage>
        <taxon>Bacteria</taxon>
        <taxon>Pseudomonadati</taxon>
        <taxon>Bacteroidota</taxon>
        <taxon>Sphingobacteriia</taxon>
        <taxon>Sphingobacteriales</taxon>
        <taxon>Sphingobacteriaceae</taxon>
        <taxon>Pedobacter</taxon>
    </lineage>
</organism>
<evidence type="ECO:0000259" key="4">
    <source>
        <dbReference type="Pfam" id="PF05426"/>
    </source>
</evidence>
<sequence>MKNWFRNFTACAILFFGSIVALKAQSGYDGMYLIDARAHKKNLELFRSKNKGFLEKLNRLKIEAEKILSKETYSVTFHKTSTQSTSDVHDFYSKSPYYFVDQAGKAFMKDGARNPKIKEDKDKEQLVKLLDDLKVLSIAYFYTKDERFAERARLLMDTWFINVKTKMNPNMNFAQIKPNSNQGTFSGIIESRQLVCLPDVLFLLQDSKKVDANFVSSMRIWFKSYLYWLETSKLGRIASVQKNNQINYYNLQVYVFKLFTGTNMQEVRSMISNSTLDNIKHQINEKGEQTIELKRATPIGYSLFNLKALSLIALFSENIGGPDLWNYEQNGSGIKSALIWLDKQYVNQKINKKTNPKFENILPGHLWGLYTLAQKRISNLSLSYKQINNQSVGISSAYFEFN</sequence>
<feature type="chain" id="PRO_5020858304" description="Alginate lyase domain-containing protein" evidence="3">
    <location>
        <begin position="24"/>
        <end position="402"/>
    </location>
</feature>
<comment type="caution">
    <text evidence="5">The sequence shown here is derived from an EMBL/GenBank/DDBJ whole genome shotgun (WGS) entry which is preliminary data.</text>
</comment>
<dbReference type="Pfam" id="PF05426">
    <property type="entry name" value="Alginate_lyase"/>
    <property type="match status" value="1"/>
</dbReference>
<dbReference type="InterPro" id="IPR008929">
    <property type="entry name" value="Chondroitin_lyas"/>
</dbReference>
<keyword evidence="6" id="KW-1185">Reference proteome</keyword>
<protein>
    <recommendedName>
        <fullName evidence="4">Alginate lyase domain-containing protein</fullName>
    </recommendedName>
</protein>
<dbReference type="GO" id="GO:0016829">
    <property type="term" value="F:lyase activity"/>
    <property type="evidence" value="ECO:0007669"/>
    <property type="project" value="UniProtKB-KW"/>
</dbReference>
<feature type="domain" description="Alginate lyase" evidence="4">
    <location>
        <begin position="78"/>
        <end position="347"/>
    </location>
</feature>
<feature type="signal peptide" evidence="3">
    <location>
        <begin position="1"/>
        <end position="23"/>
    </location>
</feature>
<dbReference type="Gene3D" id="1.50.10.100">
    <property type="entry name" value="Chondroitin AC/alginate lyase"/>
    <property type="match status" value="1"/>
</dbReference>
<reference evidence="5 6" key="1">
    <citation type="submission" date="2019-02" db="EMBL/GenBank/DDBJ databases">
        <title>Pedobacter kyonggii whole genome sequence analysis.</title>
        <authorList>
            <person name="Dahal R.H."/>
        </authorList>
    </citation>
    <scope>NUCLEOTIDE SEQUENCE [LARGE SCALE GENOMIC DNA]</scope>
    <source>
        <strain evidence="5 6">K-4-11-1</strain>
    </source>
</reference>
<keyword evidence="2" id="KW-0456">Lyase</keyword>
<dbReference type="InterPro" id="IPR008397">
    <property type="entry name" value="Alginate_lyase_dom"/>
</dbReference>
<dbReference type="EMBL" id="SIXF01000005">
    <property type="protein sequence ID" value="TBO43326.1"/>
    <property type="molecule type" value="Genomic_DNA"/>
</dbReference>
<proteinExistence type="predicted"/>
<evidence type="ECO:0000256" key="1">
    <source>
        <dbReference type="ARBA" id="ARBA00022729"/>
    </source>
</evidence>
<dbReference type="SUPFAM" id="SSF48230">
    <property type="entry name" value="Chondroitin AC/alginate lyase"/>
    <property type="match status" value="1"/>
</dbReference>
<dbReference type="GO" id="GO:0042597">
    <property type="term" value="C:periplasmic space"/>
    <property type="evidence" value="ECO:0007669"/>
    <property type="project" value="InterPro"/>
</dbReference>